<dbReference type="InterPro" id="IPR016082">
    <property type="entry name" value="Ribosomal_uL30_ferredoxin-like"/>
</dbReference>
<dbReference type="FunFam" id="3.30.1390.20:FF:000004">
    <property type="entry name" value="60S ribosomal protein L7"/>
    <property type="match status" value="1"/>
</dbReference>
<dbReference type="InterPro" id="IPR018038">
    <property type="entry name" value="Ribosomal_uL30_CS"/>
</dbReference>
<evidence type="ECO:0000259" key="5">
    <source>
        <dbReference type="Pfam" id="PF08079"/>
    </source>
</evidence>
<dbReference type="InterPro" id="IPR012988">
    <property type="entry name" value="Ribosomal_uL30_N_euk"/>
</dbReference>
<dbReference type="Gramene" id="KCW53889">
    <property type="protein sequence ID" value="KCW53889"/>
    <property type="gene ID" value="EUGRSUZ_J03102"/>
</dbReference>
<evidence type="ECO:0000256" key="2">
    <source>
        <dbReference type="ARBA" id="ARBA00022980"/>
    </source>
</evidence>
<dbReference type="InParanoid" id="A0A059AJG7"/>
<accession>A0A059AJG7</accession>
<dbReference type="PANTHER" id="PTHR11524:SF36">
    <property type="entry name" value="LARGE RIBOSOMAL SUBUNIT PROTEIN UL30Z"/>
    <property type="match status" value="1"/>
</dbReference>
<dbReference type="eggNOG" id="KOG3184">
    <property type="taxonomic scope" value="Eukaryota"/>
</dbReference>
<evidence type="ECO:0000259" key="4">
    <source>
        <dbReference type="Pfam" id="PF00327"/>
    </source>
</evidence>
<feature type="domain" description="Large ribosomal subunit protein uL30 N-terminal eukaryotes" evidence="5">
    <location>
        <begin position="131"/>
        <end position="194"/>
    </location>
</feature>
<evidence type="ECO:0000256" key="3">
    <source>
        <dbReference type="ARBA" id="ARBA00023274"/>
    </source>
</evidence>
<sequence length="260" mass="29142">MNRAAELSTYREIESEKGATIATEGFRRCRIGFRELGSPVLGGGLRAAAIGGWRCGFRFGLRGFLSRETGTDRPIPQRQFGPSFLLASLALCSRSLLASADQVLASGDFLILGNSMAEEAAAAAAQPLTYVQEAILKKRKSTEELALRRRAQLQLRQKRSKHSKSSDFKMPEQFIKDFREKELDLIRMKHRVKRRAPPVAPTNAKLLFIIRIQGKNDMHPKTKKILNNLRLRRVLSGVFVKATEGILAMLQKVEPYVTYG</sequence>
<dbReference type="PROSITE" id="PS00634">
    <property type="entry name" value="RIBOSOMAL_L30"/>
    <property type="match status" value="1"/>
</dbReference>
<keyword evidence="3" id="KW-0687">Ribonucleoprotein</keyword>
<dbReference type="SUPFAM" id="SSF55129">
    <property type="entry name" value="Ribosomal protein L30p/L7e"/>
    <property type="match status" value="1"/>
</dbReference>
<comment type="similarity">
    <text evidence="1">Belongs to the universal ribosomal protein uL30 family.</text>
</comment>
<dbReference type="Pfam" id="PF08079">
    <property type="entry name" value="Ribosomal_L30_N"/>
    <property type="match status" value="1"/>
</dbReference>
<dbReference type="Gene3D" id="3.30.1390.20">
    <property type="entry name" value="Ribosomal protein L30, ferredoxin-like fold domain"/>
    <property type="match status" value="1"/>
</dbReference>
<feature type="domain" description="Large ribosomal subunit protein uL30-like ferredoxin-like fold" evidence="4">
    <location>
        <begin position="207"/>
        <end position="257"/>
    </location>
</feature>
<keyword evidence="2" id="KW-0689">Ribosomal protein</keyword>
<dbReference type="GO" id="GO:1990904">
    <property type="term" value="C:ribonucleoprotein complex"/>
    <property type="evidence" value="ECO:0007669"/>
    <property type="project" value="UniProtKB-KW"/>
</dbReference>
<gene>
    <name evidence="6" type="ORF">EUGRSUZ_J03102</name>
</gene>
<name>A0A059AJG7_EUCGR</name>
<evidence type="ECO:0000313" key="6">
    <source>
        <dbReference type="EMBL" id="KCW53889.1"/>
    </source>
</evidence>
<dbReference type="PANTHER" id="PTHR11524">
    <property type="entry name" value="60S RIBOSOMAL PROTEIN L7"/>
    <property type="match status" value="1"/>
</dbReference>
<proteinExistence type="inferred from homology"/>
<protein>
    <recommendedName>
        <fullName evidence="7">Ribosomal protein L30 ferredoxin-like fold domain-containing protein</fullName>
    </recommendedName>
</protein>
<dbReference type="STRING" id="71139.A0A059AJG7"/>
<dbReference type="AlphaFoldDB" id="A0A059AJG7"/>
<dbReference type="EMBL" id="KK198762">
    <property type="protein sequence ID" value="KCW53889.1"/>
    <property type="molecule type" value="Genomic_DNA"/>
</dbReference>
<evidence type="ECO:0000256" key="1">
    <source>
        <dbReference type="ARBA" id="ARBA00007594"/>
    </source>
</evidence>
<dbReference type="InterPro" id="IPR039699">
    <property type="entry name" value="Ribosomal_uL30"/>
</dbReference>
<dbReference type="InterPro" id="IPR036919">
    <property type="entry name" value="Ribo_uL30_ferredoxin-like_sf"/>
</dbReference>
<dbReference type="Pfam" id="PF00327">
    <property type="entry name" value="Ribosomal_L30"/>
    <property type="match status" value="1"/>
</dbReference>
<evidence type="ECO:0008006" key="7">
    <source>
        <dbReference type="Google" id="ProtNLM"/>
    </source>
</evidence>
<reference evidence="6" key="1">
    <citation type="submission" date="2013-07" db="EMBL/GenBank/DDBJ databases">
        <title>The genome of Eucalyptus grandis.</title>
        <authorList>
            <person name="Schmutz J."/>
            <person name="Hayes R."/>
            <person name="Myburg A."/>
            <person name="Tuskan G."/>
            <person name="Grattapaglia D."/>
            <person name="Rokhsar D.S."/>
        </authorList>
    </citation>
    <scope>NUCLEOTIDE SEQUENCE</scope>
    <source>
        <tissue evidence="6">Leaf extractions</tissue>
    </source>
</reference>
<dbReference type="GO" id="GO:0005840">
    <property type="term" value="C:ribosome"/>
    <property type="evidence" value="ECO:0007669"/>
    <property type="project" value="UniProtKB-KW"/>
</dbReference>
<organism evidence="6">
    <name type="scientific">Eucalyptus grandis</name>
    <name type="common">Flooded gum</name>
    <dbReference type="NCBI Taxonomy" id="71139"/>
    <lineage>
        <taxon>Eukaryota</taxon>
        <taxon>Viridiplantae</taxon>
        <taxon>Streptophyta</taxon>
        <taxon>Embryophyta</taxon>
        <taxon>Tracheophyta</taxon>
        <taxon>Spermatophyta</taxon>
        <taxon>Magnoliopsida</taxon>
        <taxon>eudicotyledons</taxon>
        <taxon>Gunneridae</taxon>
        <taxon>Pentapetalae</taxon>
        <taxon>rosids</taxon>
        <taxon>malvids</taxon>
        <taxon>Myrtales</taxon>
        <taxon>Myrtaceae</taxon>
        <taxon>Myrtoideae</taxon>
        <taxon>Eucalypteae</taxon>
        <taxon>Eucalyptus</taxon>
    </lineage>
</organism>